<dbReference type="PANTHER" id="PTHR43155">
    <property type="entry name" value="CYCLIC DI-GMP PHOSPHODIESTERASE PA4108-RELATED"/>
    <property type="match status" value="1"/>
</dbReference>
<dbReference type="InterPro" id="IPR006675">
    <property type="entry name" value="HDIG_dom"/>
</dbReference>
<name>A0A3D3TNS5_9BACT</name>
<dbReference type="InterPro" id="IPR037522">
    <property type="entry name" value="HD_GYP_dom"/>
</dbReference>
<dbReference type="PANTHER" id="PTHR43155:SF2">
    <property type="entry name" value="CYCLIC DI-GMP PHOSPHODIESTERASE PA4108"/>
    <property type="match status" value="1"/>
</dbReference>
<dbReference type="InterPro" id="IPR003607">
    <property type="entry name" value="HD/PDEase_dom"/>
</dbReference>
<organism evidence="3 4">
    <name type="scientific">Mesotoga infera</name>
    <dbReference type="NCBI Taxonomy" id="1236046"/>
    <lineage>
        <taxon>Bacteria</taxon>
        <taxon>Thermotogati</taxon>
        <taxon>Thermotogota</taxon>
        <taxon>Thermotogae</taxon>
        <taxon>Kosmotogales</taxon>
        <taxon>Kosmotogaceae</taxon>
        <taxon>Mesotoga</taxon>
    </lineage>
</organism>
<accession>A0A3D3TNS5</accession>
<dbReference type="InterPro" id="IPR006674">
    <property type="entry name" value="HD_domain"/>
</dbReference>
<dbReference type="SMART" id="SM00471">
    <property type="entry name" value="HDc"/>
    <property type="match status" value="1"/>
</dbReference>
<dbReference type="Proteomes" id="UP000264215">
    <property type="component" value="Unassembled WGS sequence"/>
</dbReference>
<evidence type="ECO:0000259" key="1">
    <source>
        <dbReference type="PROSITE" id="PS51831"/>
    </source>
</evidence>
<comment type="caution">
    <text evidence="3">The sequence shown here is derived from an EMBL/GenBank/DDBJ whole genome shotgun (WGS) entry which is preliminary data.</text>
</comment>
<evidence type="ECO:0000313" key="3">
    <source>
        <dbReference type="EMBL" id="HCO70551.1"/>
    </source>
</evidence>
<dbReference type="SUPFAM" id="SSF51182">
    <property type="entry name" value="RmlC-like cupins"/>
    <property type="match status" value="1"/>
</dbReference>
<feature type="domain" description="HD-GYP" evidence="2">
    <location>
        <begin position="113"/>
        <end position="300"/>
    </location>
</feature>
<gene>
    <name evidence="3" type="ORF">DIT26_08290</name>
</gene>
<proteinExistence type="predicted"/>
<dbReference type="Pfam" id="PF13487">
    <property type="entry name" value="HD_5"/>
    <property type="match status" value="1"/>
</dbReference>
<sequence>MEGFKVCKANETIETVVQKNSSLSLLAHGDGVEISIYELHSGVITFLDTFPDGDLLEFYYIIEGTISCNYSEKEVNLGPGDYFYAHNLKSPVELKPQTNVRLLHVSSRPLFKYISNNMAVMKDILSKVDIKDSYTHGHGKRVRDVSLAIARKLAVPPEKQEVIAMGALFHDIGKIEIDDSILKKPFRLSKEEFEIIKLHPVTGCEMVKGNFLEETQEIIRHHHERLDGSGYPDGLKGDEISLEARIVAVADSFDAMTSRRPYREAMSCKDALEELKPQSGTLYDSEIVKTLEECIAEGLI</sequence>
<evidence type="ECO:0000259" key="2">
    <source>
        <dbReference type="PROSITE" id="PS51832"/>
    </source>
</evidence>
<reference evidence="3 4" key="1">
    <citation type="journal article" date="2018" name="Nat. Biotechnol.">
        <title>A standardized bacterial taxonomy based on genome phylogeny substantially revises the tree of life.</title>
        <authorList>
            <person name="Parks D.H."/>
            <person name="Chuvochina M."/>
            <person name="Waite D.W."/>
            <person name="Rinke C."/>
            <person name="Skarshewski A."/>
            <person name="Chaumeil P.A."/>
            <person name="Hugenholtz P."/>
        </authorList>
    </citation>
    <scope>NUCLEOTIDE SEQUENCE [LARGE SCALE GENOMIC DNA]</scope>
    <source>
        <strain evidence="3">UBA9905</strain>
    </source>
</reference>
<feature type="domain" description="HD" evidence="1">
    <location>
        <begin position="135"/>
        <end position="256"/>
    </location>
</feature>
<dbReference type="SUPFAM" id="SSF109604">
    <property type="entry name" value="HD-domain/PDEase-like"/>
    <property type="match status" value="1"/>
</dbReference>
<dbReference type="AlphaFoldDB" id="A0A3D3TNS5"/>
<dbReference type="NCBIfam" id="TIGR00277">
    <property type="entry name" value="HDIG"/>
    <property type="match status" value="1"/>
</dbReference>
<evidence type="ECO:0000313" key="4">
    <source>
        <dbReference type="Proteomes" id="UP000264215"/>
    </source>
</evidence>
<dbReference type="PROSITE" id="PS51831">
    <property type="entry name" value="HD"/>
    <property type="match status" value="1"/>
</dbReference>
<dbReference type="EMBL" id="DQBS01000183">
    <property type="protein sequence ID" value="HCO70551.1"/>
    <property type="molecule type" value="Genomic_DNA"/>
</dbReference>
<dbReference type="PROSITE" id="PS51832">
    <property type="entry name" value="HD_GYP"/>
    <property type="match status" value="1"/>
</dbReference>
<protein>
    <submittedName>
        <fullName evidence="3">HD-GYP domain-containing protein</fullName>
    </submittedName>
</protein>
<dbReference type="InterPro" id="IPR011051">
    <property type="entry name" value="RmlC_Cupin_sf"/>
</dbReference>
<dbReference type="Gene3D" id="1.10.3210.10">
    <property type="entry name" value="Hypothetical protein af1432"/>
    <property type="match status" value="1"/>
</dbReference>
<dbReference type="CDD" id="cd00077">
    <property type="entry name" value="HDc"/>
    <property type="match status" value="1"/>
</dbReference>